<evidence type="ECO:0000256" key="9">
    <source>
        <dbReference type="ARBA" id="ARBA00023288"/>
    </source>
</evidence>
<feature type="transmembrane region" description="Helical" evidence="15">
    <location>
        <begin position="381"/>
        <end position="401"/>
    </location>
</feature>
<feature type="region of interest" description="Disordered" evidence="14">
    <location>
        <begin position="348"/>
        <end position="369"/>
    </location>
</feature>
<dbReference type="Pfam" id="PF01522">
    <property type="entry name" value="Polysacc_deac_1"/>
    <property type="match status" value="1"/>
</dbReference>
<accession>A0ABR3FCH6</accession>
<keyword evidence="7" id="KW-0119">Carbohydrate metabolism</keyword>
<keyword evidence="5" id="KW-0146">Chitin degradation</keyword>
<evidence type="ECO:0000259" key="17">
    <source>
        <dbReference type="PROSITE" id="PS51677"/>
    </source>
</evidence>
<feature type="signal peptide" evidence="16">
    <location>
        <begin position="1"/>
        <end position="29"/>
    </location>
</feature>
<dbReference type="PROSITE" id="PS51677">
    <property type="entry name" value="NODB"/>
    <property type="match status" value="1"/>
</dbReference>
<dbReference type="SUPFAM" id="SSF88713">
    <property type="entry name" value="Glycoside hydrolase/deacetylase"/>
    <property type="match status" value="1"/>
</dbReference>
<keyword evidence="16" id="KW-0732">Signal</keyword>
<keyword evidence="3" id="KW-1003">Cell membrane</keyword>
<dbReference type="EMBL" id="JBAHYK010000555">
    <property type="protein sequence ID" value="KAL0573019.1"/>
    <property type="molecule type" value="Genomic_DNA"/>
</dbReference>
<comment type="catalytic activity">
    <reaction evidence="13">
        <text>[(1-&gt;4)-N-acetyl-beta-D-glucosaminyl](n) + n H2O = chitosan + n acetate</text>
        <dbReference type="Rhea" id="RHEA:10464"/>
        <dbReference type="Rhea" id="RHEA-COMP:9593"/>
        <dbReference type="Rhea" id="RHEA-COMP:9597"/>
        <dbReference type="ChEBI" id="CHEBI:15377"/>
        <dbReference type="ChEBI" id="CHEBI:17029"/>
        <dbReference type="ChEBI" id="CHEBI:30089"/>
        <dbReference type="ChEBI" id="CHEBI:57704"/>
        <dbReference type="EC" id="3.5.1.41"/>
    </reaction>
    <physiologicalReaction direction="left-to-right" evidence="13">
        <dbReference type="Rhea" id="RHEA:10465"/>
    </physiologicalReaction>
</comment>
<keyword evidence="15" id="KW-0812">Transmembrane</keyword>
<feature type="compositionally biased region" description="Low complexity" evidence="14">
    <location>
        <begin position="348"/>
        <end position="366"/>
    </location>
</feature>
<dbReference type="PANTHER" id="PTHR10587:SF98">
    <property type="entry name" value="CHITIN DEACETYLASE"/>
    <property type="match status" value="1"/>
</dbReference>
<evidence type="ECO:0000256" key="16">
    <source>
        <dbReference type="SAM" id="SignalP"/>
    </source>
</evidence>
<keyword evidence="11" id="KW-0624">Polysaccharide degradation</keyword>
<evidence type="ECO:0000256" key="2">
    <source>
        <dbReference type="ARBA" id="ARBA00004609"/>
    </source>
</evidence>
<comment type="subcellular location">
    <subcellularLocation>
        <location evidence="2">Cell membrane</location>
        <topology evidence="2">Lipid-anchor</topology>
        <topology evidence="2">GPI-anchor</topology>
    </subcellularLocation>
</comment>
<protein>
    <recommendedName>
        <fullName evidence="12">chitin deacetylase</fullName>
        <ecNumber evidence="12">3.5.1.41</ecNumber>
    </recommendedName>
</protein>
<keyword evidence="15" id="KW-1133">Transmembrane helix</keyword>
<evidence type="ECO:0000256" key="7">
    <source>
        <dbReference type="ARBA" id="ARBA00023277"/>
    </source>
</evidence>
<keyword evidence="8" id="KW-0170">Cobalt</keyword>
<evidence type="ECO:0000256" key="4">
    <source>
        <dbReference type="ARBA" id="ARBA00022622"/>
    </source>
</evidence>
<evidence type="ECO:0000256" key="5">
    <source>
        <dbReference type="ARBA" id="ARBA00023024"/>
    </source>
</evidence>
<evidence type="ECO:0000256" key="1">
    <source>
        <dbReference type="ARBA" id="ARBA00001941"/>
    </source>
</evidence>
<proteinExistence type="predicted"/>
<dbReference type="InterPro" id="IPR002509">
    <property type="entry name" value="NODB_dom"/>
</dbReference>
<comment type="caution">
    <text evidence="18">The sequence shown here is derived from an EMBL/GenBank/DDBJ whole genome shotgun (WGS) entry which is preliminary data.</text>
</comment>
<dbReference type="InterPro" id="IPR050248">
    <property type="entry name" value="Polysacc_deacetylase_ArnD"/>
</dbReference>
<dbReference type="EC" id="3.5.1.41" evidence="12"/>
<reference evidence="18 19" key="1">
    <citation type="submission" date="2024-02" db="EMBL/GenBank/DDBJ databases">
        <title>A draft genome for the cacao thread blight pathogen Marasmius crinis-equi.</title>
        <authorList>
            <person name="Cohen S.P."/>
            <person name="Baruah I.K."/>
            <person name="Amoako-Attah I."/>
            <person name="Bukari Y."/>
            <person name="Meinhardt L.W."/>
            <person name="Bailey B.A."/>
        </authorList>
    </citation>
    <scope>NUCLEOTIDE SEQUENCE [LARGE SCALE GENOMIC DNA]</scope>
    <source>
        <strain evidence="18 19">GH-76</strain>
    </source>
</reference>
<evidence type="ECO:0000256" key="10">
    <source>
        <dbReference type="ARBA" id="ARBA00023316"/>
    </source>
</evidence>
<dbReference type="PANTHER" id="PTHR10587">
    <property type="entry name" value="GLYCOSYL TRANSFERASE-RELATED"/>
    <property type="match status" value="1"/>
</dbReference>
<dbReference type="Gene3D" id="3.20.20.370">
    <property type="entry name" value="Glycoside hydrolase/deacetylase"/>
    <property type="match status" value="1"/>
</dbReference>
<dbReference type="InterPro" id="IPR011330">
    <property type="entry name" value="Glyco_hydro/deAcase_b/a-brl"/>
</dbReference>
<keyword evidence="6 15" id="KW-0472">Membrane</keyword>
<name>A0ABR3FCH6_9AGAR</name>
<evidence type="ECO:0000313" key="19">
    <source>
        <dbReference type="Proteomes" id="UP001465976"/>
    </source>
</evidence>
<keyword evidence="19" id="KW-1185">Reference proteome</keyword>
<evidence type="ECO:0000256" key="6">
    <source>
        <dbReference type="ARBA" id="ARBA00023136"/>
    </source>
</evidence>
<evidence type="ECO:0000256" key="15">
    <source>
        <dbReference type="SAM" id="Phobius"/>
    </source>
</evidence>
<evidence type="ECO:0000313" key="18">
    <source>
        <dbReference type="EMBL" id="KAL0573019.1"/>
    </source>
</evidence>
<evidence type="ECO:0000256" key="13">
    <source>
        <dbReference type="ARBA" id="ARBA00048494"/>
    </source>
</evidence>
<keyword evidence="4" id="KW-0336">GPI-anchor</keyword>
<keyword evidence="10" id="KW-0961">Cell wall biogenesis/degradation</keyword>
<dbReference type="Proteomes" id="UP001465976">
    <property type="component" value="Unassembled WGS sequence"/>
</dbReference>
<evidence type="ECO:0000256" key="3">
    <source>
        <dbReference type="ARBA" id="ARBA00022475"/>
    </source>
</evidence>
<keyword evidence="4" id="KW-0325">Glycoprotein</keyword>
<evidence type="ECO:0000256" key="14">
    <source>
        <dbReference type="SAM" id="MobiDB-lite"/>
    </source>
</evidence>
<feature type="chain" id="PRO_5046894220" description="chitin deacetylase" evidence="16">
    <location>
        <begin position="30"/>
        <end position="402"/>
    </location>
</feature>
<feature type="domain" description="NodB homology" evidence="17">
    <location>
        <begin position="126"/>
        <end position="318"/>
    </location>
</feature>
<keyword evidence="9" id="KW-0449">Lipoprotein</keyword>
<gene>
    <name evidence="18" type="ORF">V5O48_008947</name>
</gene>
<evidence type="ECO:0000256" key="8">
    <source>
        <dbReference type="ARBA" id="ARBA00023285"/>
    </source>
</evidence>
<comment type="cofactor">
    <cofactor evidence="1">
        <name>Co(2+)</name>
        <dbReference type="ChEBI" id="CHEBI:48828"/>
    </cofactor>
</comment>
<evidence type="ECO:0000256" key="12">
    <source>
        <dbReference type="ARBA" id="ARBA00024056"/>
    </source>
</evidence>
<sequence length="402" mass="43073">MARQSIGKPTLAAALLVLALSAEHAAAQAADPSAECAAYTLPIITSNSASFPGVGTQAKILPNDSVAKAKWDEISGKVVQSSQKPAGAKPTGYDASDPDCWWTFNQCTTPKAQGIAPDVVMVPPPSTIGFGFDDGPYCAHDAFYDFLKSQNQTATMFFIGSNVFTWPREAQRALADGHELCTHTWSHPYSRTFSRNFITLYVQAMKLITGVTTKCFRPPYGDIDDRVRSIAGGLGLRTILWSYDSEDADVGIPGITEQSVDTSYNNFIEMAKNGTFANAGTILLQHEVNKFTVTKAMEYYPKLKEAIQHIVPVSVALNITQPYVETNFTLPSFDQYIAGVRVGGAAPTATSATSPTTSEPSSASATQGSNLSNAGFTTTGMTPFMITLSCTILSATVFLSVY</sequence>
<evidence type="ECO:0000256" key="11">
    <source>
        <dbReference type="ARBA" id="ARBA00023326"/>
    </source>
</evidence>
<organism evidence="18 19">
    <name type="scientific">Marasmius crinis-equi</name>
    <dbReference type="NCBI Taxonomy" id="585013"/>
    <lineage>
        <taxon>Eukaryota</taxon>
        <taxon>Fungi</taxon>
        <taxon>Dikarya</taxon>
        <taxon>Basidiomycota</taxon>
        <taxon>Agaricomycotina</taxon>
        <taxon>Agaricomycetes</taxon>
        <taxon>Agaricomycetidae</taxon>
        <taxon>Agaricales</taxon>
        <taxon>Marasmiineae</taxon>
        <taxon>Marasmiaceae</taxon>
        <taxon>Marasmius</taxon>
    </lineage>
</organism>